<evidence type="ECO:0000313" key="3">
    <source>
        <dbReference type="EMBL" id="GAA5177846.1"/>
    </source>
</evidence>
<keyword evidence="4" id="KW-1185">Reference proteome</keyword>
<feature type="domain" description="NADH-quinone oxidoreductase subunit D" evidence="2">
    <location>
        <begin position="269"/>
        <end position="359"/>
    </location>
</feature>
<organism evidence="3 4">
    <name type="scientific">Modicisalibacter zincidurans</name>
    <dbReference type="NCBI Taxonomy" id="1178777"/>
    <lineage>
        <taxon>Bacteria</taxon>
        <taxon>Pseudomonadati</taxon>
        <taxon>Pseudomonadota</taxon>
        <taxon>Gammaproteobacteria</taxon>
        <taxon>Oceanospirillales</taxon>
        <taxon>Halomonadaceae</taxon>
        <taxon>Modicisalibacter</taxon>
    </lineage>
</organism>
<dbReference type="EMBL" id="BAABKI010000027">
    <property type="protein sequence ID" value="GAA5177846.1"/>
    <property type="molecule type" value="Genomic_DNA"/>
</dbReference>
<comment type="caution">
    <text evidence="3">The sequence shown here is derived from an EMBL/GenBank/DDBJ whole genome shotgun (WGS) entry which is preliminary data.</text>
</comment>
<protein>
    <recommendedName>
        <fullName evidence="2">NADH-quinone oxidoreductase subunit D domain-containing protein</fullName>
    </recommendedName>
</protein>
<evidence type="ECO:0000259" key="2">
    <source>
        <dbReference type="Pfam" id="PF00346"/>
    </source>
</evidence>
<dbReference type="SUPFAM" id="SSF56770">
    <property type="entry name" value="HydA/Nqo6-like"/>
    <property type="match status" value="1"/>
</dbReference>
<name>A0ABP9RHG1_9GAMM</name>
<dbReference type="InterPro" id="IPR001135">
    <property type="entry name" value="NADH_Q_OxRdtase_suD"/>
</dbReference>
<dbReference type="Pfam" id="PF00346">
    <property type="entry name" value="Complex1_49kDa"/>
    <property type="match status" value="1"/>
</dbReference>
<evidence type="ECO:0000256" key="1">
    <source>
        <dbReference type="SAM" id="MobiDB-lite"/>
    </source>
</evidence>
<reference evidence="4" key="1">
    <citation type="journal article" date="2019" name="Int. J. Syst. Evol. Microbiol.">
        <title>The Global Catalogue of Microorganisms (GCM) 10K type strain sequencing project: providing services to taxonomists for standard genome sequencing and annotation.</title>
        <authorList>
            <consortium name="The Broad Institute Genomics Platform"/>
            <consortium name="The Broad Institute Genome Sequencing Center for Infectious Disease"/>
            <person name="Wu L."/>
            <person name="Ma J."/>
        </authorList>
    </citation>
    <scope>NUCLEOTIDE SEQUENCE [LARGE SCALE GENOMIC DNA]</scope>
    <source>
        <strain evidence="4">JCM 18472</strain>
    </source>
</reference>
<dbReference type="InterPro" id="IPR029014">
    <property type="entry name" value="NiFe-Hase_large"/>
</dbReference>
<dbReference type="RefSeq" id="WP_150113137.1">
    <property type="nucleotide sequence ID" value="NZ_BAABKI010000027.1"/>
</dbReference>
<dbReference type="Gene3D" id="1.10.645.10">
    <property type="entry name" value="Cytochrome-c3 Hydrogenase, chain B"/>
    <property type="match status" value="1"/>
</dbReference>
<accession>A0ABP9RHG1</accession>
<feature type="region of interest" description="Disordered" evidence="1">
    <location>
        <begin position="111"/>
        <end position="146"/>
    </location>
</feature>
<dbReference type="SUPFAM" id="SSF56762">
    <property type="entry name" value="HydB/Nqo4-like"/>
    <property type="match status" value="1"/>
</dbReference>
<evidence type="ECO:0000313" key="4">
    <source>
        <dbReference type="Proteomes" id="UP001500074"/>
    </source>
</evidence>
<sequence>MAVNWLARLAARAPVPVYPLLGIGGERALYQLALAERVTRVDSPRHASVLLVAGHVPAHHHEALKRVHDQLPRPFATLWFRSQALPGLESARRLDDPARLPDELVALHHELQSGQRGSSPRLLPDEPPNPWEGLGDDGHGGEGMMGGTPYGRPMAMNMQDDIRDGLTLDSLTFRLGPFYPLLPPGLAAEITLQGDVIQTWTSQSPGYPRTLDAVFQRAREQPVAIAELELARARHHLRHLYQALRLAGLEGLGLKALRLARELTPASRLDGLRRQLLRSGFFRLAALDGGVVDAETARCLGGPTARAAGIDADRRRDDAHYRRLGFRPVLGRDGDTRARWHQTLAEIEQSLALAGRAVAEGDLTTAAPGNAEPPGGPWRERSAQDAAGCLEALLPGMEWDGALATIASLELAEASASPPLGEASAEGPE</sequence>
<dbReference type="Proteomes" id="UP001500074">
    <property type="component" value="Unassembled WGS sequence"/>
</dbReference>
<proteinExistence type="predicted"/>
<gene>
    <name evidence="3" type="ORF">GCM10023342_26880</name>
</gene>